<organism evidence="1 2">
    <name type="scientific">Strawberry lethal yellows phytoplasma (CPA) str. NZSb11</name>
    <dbReference type="NCBI Taxonomy" id="980422"/>
    <lineage>
        <taxon>Bacteria</taxon>
        <taxon>Bacillati</taxon>
        <taxon>Mycoplasmatota</taxon>
        <taxon>Mollicutes</taxon>
        <taxon>Acholeplasmatales</taxon>
        <taxon>Acholeplasmataceae</taxon>
        <taxon>Candidatus Phytoplasma</taxon>
        <taxon>16SrXII (Stolbur group)</taxon>
    </lineage>
</organism>
<dbReference type="PATRIC" id="fig|980422.3.peg.227"/>
<evidence type="ECO:0000313" key="2">
    <source>
        <dbReference type="Proteomes" id="UP000013941"/>
    </source>
</evidence>
<dbReference type="EMBL" id="CP002548">
    <property type="protein sequence ID" value="AGL90165.1"/>
    <property type="molecule type" value="Genomic_DNA"/>
</dbReference>
<protein>
    <submittedName>
        <fullName evidence="1">Uncharacterized protein</fullName>
    </submittedName>
</protein>
<dbReference type="SUPFAM" id="SSF53850">
    <property type="entry name" value="Periplasmic binding protein-like II"/>
    <property type="match status" value="1"/>
</dbReference>
<reference evidence="1 2" key="1">
    <citation type="journal article" date="2013" name="BMC Genomics">
        <title>Comparison of the complete genome sequence of two closely related isolates of 'Candidatus Phytoplasma australiense' reveals genome plasticity.</title>
        <authorList>
            <person name="Andersen M.T."/>
            <person name="Liefting L.W."/>
            <person name="Havukkala I."/>
            <person name="Beever R.E."/>
        </authorList>
    </citation>
    <scope>NUCLEOTIDE SEQUENCE [LARGE SCALE GENOMIC DNA]</scope>
    <source>
        <strain evidence="1 2">NZSb11</strain>
    </source>
</reference>
<sequence length="289" mass="33502">MNSVKNIKIASPMQSVLNTLNKAKVFFQKDNINIEVVKVNYQTTEPYEMVLNEKVDGLIYTNIHVLNFVNSVLKANNKELLEFVQSFYHSKYGLYINKKRNPVLNNLEEVKKHSHLKVLLATGFSYIVPCDTPRSLILLNNLGLIKIPQEVLEKKKFDLSLTDIQNTYQLEFIKSSQLPEKFLNNPQKYDLMANWPAFMNHYSDFKRIGSNIEGIEEPTDDFVVSYAIGLACKKTLKDSPKTKLIQTILNHPQTKEFHFQEGGKNHDYIMIQDPEKTGQRIKELWLKAY</sequence>
<evidence type="ECO:0000313" key="1">
    <source>
        <dbReference type="EMBL" id="AGL90165.1"/>
    </source>
</evidence>
<dbReference type="AlphaFoldDB" id="R4RLF1"/>
<dbReference type="HOGENOM" id="CLU_1011347_0_0_14"/>
<gene>
    <name evidence="1" type="ORF">SLY_0243</name>
</gene>
<dbReference type="KEGG" id="nzs:SLY_0243"/>
<dbReference type="OrthoDB" id="385864at2"/>
<proteinExistence type="predicted"/>
<dbReference type="Proteomes" id="UP000013941">
    <property type="component" value="Chromosome"/>
</dbReference>
<dbReference type="Gene3D" id="3.40.190.10">
    <property type="entry name" value="Periplasmic binding protein-like II"/>
    <property type="match status" value="2"/>
</dbReference>
<keyword evidence="2" id="KW-1185">Reference proteome</keyword>
<name>R4RLF1_PHYAS</name>
<dbReference type="RefSeq" id="WP_015637787.1">
    <property type="nucleotide sequence ID" value="NC_021236.1"/>
</dbReference>
<accession>R4RLF1</accession>